<keyword evidence="5" id="KW-1185">Reference proteome</keyword>
<proteinExistence type="predicted"/>
<dbReference type="InterPro" id="IPR027417">
    <property type="entry name" value="P-loop_NTPase"/>
</dbReference>
<evidence type="ECO:0000259" key="3">
    <source>
        <dbReference type="Pfam" id="PF00685"/>
    </source>
</evidence>
<organism evidence="4 5">
    <name type="scientific">Seohaeicola zhoushanensis</name>
    <dbReference type="NCBI Taxonomy" id="1569283"/>
    <lineage>
        <taxon>Bacteria</taxon>
        <taxon>Pseudomonadati</taxon>
        <taxon>Pseudomonadota</taxon>
        <taxon>Alphaproteobacteria</taxon>
        <taxon>Rhodobacterales</taxon>
        <taxon>Roseobacteraceae</taxon>
        <taxon>Seohaeicola</taxon>
    </lineage>
</organism>
<evidence type="ECO:0000313" key="5">
    <source>
        <dbReference type="Proteomes" id="UP000626220"/>
    </source>
</evidence>
<name>A0A8J3H3S2_9RHOB</name>
<dbReference type="Proteomes" id="UP000626220">
    <property type="component" value="Unassembled WGS sequence"/>
</dbReference>
<dbReference type="GO" id="GO:0008146">
    <property type="term" value="F:sulfotransferase activity"/>
    <property type="evidence" value="ECO:0007669"/>
    <property type="project" value="InterPro"/>
</dbReference>
<comment type="caution">
    <text evidence="4">The sequence shown here is derived from an EMBL/GenBank/DDBJ whole genome shotgun (WGS) entry which is preliminary data.</text>
</comment>
<feature type="domain" description="Sulfotransferase" evidence="3">
    <location>
        <begin position="5"/>
        <end position="217"/>
    </location>
</feature>
<evidence type="ECO:0000313" key="4">
    <source>
        <dbReference type="EMBL" id="GHF74924.1"/>
    </source>
</evidence>
<dbReference type="Pfam" id="PF00685">
    <property type="entry name" value="Sulfotransfer_1"/>
    <property type="match status" value="1"/>
</dbReference>
<dbReference type="PANTHER" id="PTHR10605:SF56">
    <property type="entry name" value="BIFUNCTIONAL HEPARAN SULFATE N-DEACETYLASE_N-SULFOTRANSFERASE"/>
    <property type="match status" value="1"/>
</dbReference>
<reference evidence="4" key="2">
    <citation type="submission" date="2020-09" db="EMBL/GenBank/DDBJ databases">
        <authorList>
            <person name="Sun Q."/>
            <person name="Kim S."/>
        </authorList>
    </citation>
    <scope>NUCLEOTIDE SEQUENCE</scope>
    <source>
        <strain evidence="4">KCTC 42650</strain>
    </source>
</reference>
<dbReference type="SUPFAM" id="SSF52540">
    <property type="entry name" value="P-loop containing nucleoside triphosphate hydrolases"/>
    <property type="match status" value="1"/>
</dbReference>
<gene>
    <name evidence="4" type="ORF">GCM10017056_51880</name>
</gene>
<dbReference type="RefSeq" id="WP_189683049.1">
    <property type="nucleotide sequence ID" value="NZ_BNCJ01000042.1"/>
</dbReference>
<dbReference type="InterPro" id="IPR000863">
    <property type="entry name" value="Sulfotransferase_dom"/>
</dbReference>
<protein>
    <submittedName>
        <fullName evidence="4">Sulfotransferase</fullName>
    </submittedName>
</protein>
<sequence length="333" mass="37691">MRQLDFIIIGAAKAGTTSLHALLTRHPGIFMPDPKEPEYFARDDLFLRGPAEYAGLFEPASESQLIGEASTIYSLSPLFPDTAARIHAHSPDARLVYMLRQPVDRAYSYYVQLTKNYQNRSKDYTIRRRFEDFILPERHAAAAGRAGCMADFDAHLPDTPELCLAGSDYVLQIEAYLSRFERSQMLFLKFEDFKRNPQAVVRQITDFLGVPPLDESVFRDPATRKNISSSHFAEVATTESIGALKQRLGRFWNLRKLLPESRRTQLRRYMRRRADPERYAPVPMEASTRALLEQRFAAQIPRLSELTGLDFGEWGLGAPDSARPVAAGSSQSG</sequence>
<accession>A0A8J3H3S2</accession>
<dbReference type="Gene3D" id="3.40.50.300">
    <property type="entry name" value="P-loop containing nucleotide triphosphate hydrolases"/>
    <property type="match status" value="1"/>
</dbReference>
<dbReference type="EMBL" id="BNCJ01000042">
    <property type="protein sequence ID" value="GHF74924.1"/>
    <property type="molecule type" value="Genomic_DNA"/>
</dbReference>
<keyword evidence="2" id="KW-0325">Glycoprotein</keyword>
<evidence type="ECO:0000256" key="2">
    <source>
        <dbReference type="ARBA" id="ARBA00023180"/>
    </source>
</evidence>
<dbReference type="AlphaFoldDB" id="A0A8J3H3S2"/>
<dbReference type="InterPro" id="IPR037359">
    <property type="entry name" value="NST/OST"/>
</dbReference>
<keyword evidence="1" id="KW-0808">Transferase</keyword>
<evidence type="ECO:0000256" key="1">
    <source>
        <dbReference type="ARBA" id="ARBA00022679"/>
    </source>
</evidence>
<reference evidence="4" key="1">
    <citation type="journal article" date="2014" name="Int. J. Syst. Evol. Microbiol.">
        <title>Complete genome sequence of Corynebacterium casei LMG S-19264T (=DSM 44701T), isolated from a smear-ripened cheese.</title>
        <authorList>
            <consortium name="US DOE Joint Genome Institute (JGI-PGF)"/>
            <person name="Walter F."/>
            <person name="Albersmeier A."/>
            <person name="Kalinowski J."/>
            <person name="Ruckert C."/>
        </authorList>
    </citation>
    <scope>NUCLEOTIDE SEQUENCE</scope>
    <source>
        <strain evidence="4">KCTC 42650</strain>
    </source>
</reference>
<dbReference type="PANTHER" id="PTHR10605">
    <property type="entry name" value="HEPARAN SULFATE SULFOTRANSFERASE"/>
    <property type="match status" value="1"/>
</dbReference>